<feature type="compositionally biased region" description="Basic residues" evidence="1">
    <location>
        <begin position="61"/>
        <end position="70"/>
    </location>
</feature>
<evidence type="ECO:0000313" key="3">
    <source>
        <dbReference type="EMBL" id="WAR06776.1"/>
    </source>
</evidence>
<dbReference type="InterPro" id="IPR003131">
    <property type="entry name" value="T1-type_BTB"/>
</dbReference>
<dbReference type="Proteomes" id="UP001164746">
    <property type="component" value="Chromosome 6"/>
</dbReference>
<feature type="region of interest" description="Disordered" evidence="1">
    <location>
        <begin position="54"/>
        <end position="89"/>
    </location>
</feature>
<dbReference type="PANTHER" id="PTHR11145">
    <property type="entry name" value="BTB/POZ DOMAIN-CONTAINING ADAPTER FOR CUL3-MEDIATED RHOA DEGRADATION PROTEIN FAMILY MEMBER"/>
    <property type="match status" value="1"/>
</dbReference>
<dbReference type="InterPro" id="IPR000210">
    <property type="entry name" value="BTB/POZ_dom"/>
</dbReference>
<dbReference type="Gene3D" id="3.30.710.10">
    <property type="entry name" value="Potassium Channel Kv1.1, Chain A"/>
    <property type="match status" value="1"/>
</dbReference>
<accession>A0ABY7EHX8</accession>
<keyword evidence="4" id="KW-1185">Reference proteome</keyword>
<proteinExistence type="predicted"/>
<name>A0ABY7EHX8_MYAAR</name>
<reference evidence="3" key="1">
    <citation type="submission" date="2022-11" db="EMBL/GenBank/DDBJ databases">
        <title>Centuries of genome instability and evolution in soft-shell clam transmissible cancer (bioRxiv).</title>
        <authorList>
            <person name="Hart S.F.M."/>
            <person name="Yonemitsu M.A."/>
            <person name="Giersch R.M."/>
            <person name="Beal B.F."/>
            <person name="Arriagada G."/>
            <person name="Davis B.W."/>
            <person name="Ostrander E.A."/>
            <person name="Goff S.P."/>
            <person name="Metzger M.J."/>
        </authorList>
    </citation>
    <scope>NUCLEOTIDE SEQUENCE</scope>
    <source>
        <strain evidence="3">MELC-2E11</strain>
        <tissue evidence="3">Siphon/mantle</tissue>
    </source>
</reference>
<dbReference type="SMART" id="SM00225">
    <property type="entry name" value="BTB"/>
    <property type="match status" value="1"/>
</dbReference>
<dbReference type="InterPro" id="IPR045068">
    <property type="entry name" value="BACURD1-3"/>
</dbReference>
<feature type="domain" description="BTB" evidence="2">
    <location>
        <begin position="151"/>
        <end position="251"/>
    </location>
</feature>
<dbReference type="InterPro" id="IPR011333">
    <property type="entry name" value="SKP1/BTB/POZ_sf"/>
</dbReference>
<evidence type="ECO:0000313" key="4">
    <source>
        <dbReference type="Proteomes" id="UP001164746"/>
    </source>
</evidence>
<evidence type="ECO:0000256" key="1">
    <source>
        <dbReference type="SAM" id="MobiDB-lite"/>
    </source>
</evidence>
<dbReference type="Pfam" id="PF02214">
    <property type="entry name" value="BTB_2"/>
    <property type="match status" value="1"/>
</dbReference>
<organism evidence="3 4">
    <name type="scientific">Mya arenaria</name>
    <name type="common">Soft-shell clam</name>
    <dbReference type="NCBI Taxonomy" id="6604"/>
    <lineage>
        <taxon>Eukaryota</taxon>
        <taxon>Metazoa</taxon>
        <taxon>Spiralia</taxon>
        <taxon>Lophotrochozoa</taxon>
        <taxon>Mollusca</taxon>
        <taxon>Bivalvia</taxon>
        <taxon>Autobranchia</taxon>
        <taxon>Heteroconchia</taxon>
        <taxon>Euheterodonta</taxon>
        <taxon>Imparidentia</taxon>
        <taxon>Neoheterodontei</taxon>
        <taxon>Myida</taxon>
        <taxon>Myoidea</taxon>
        <taxon>Myidae</taxon>
        <taxon>Mya</taxon>
    </lineage>
</organism>
<feature type="region of interest" description="Disordered" evidence="1">
    <location>
        <begin position="102"/>
        <end position="124"/>
    </location>
</feature>
<dbReference type="SUPFAM" id="SSF54695">
    <property type="entry name" value="POZ domain"/>
    <property type="match status" value="1"/>
</dbReference>
<gene>
    <name evidence="3" type="ORF">MAR_016734</name>
</gene>
<feature type="compositionally biased region" description="Polar residues" evidence="1">
    <location>
        <begin position="75"/>
        <end position="84"/>
    </location>
</feature>
<sequence length="252" mass="29573">MYMFNNGPPPPCPWGGYNPANRQMYMNGPQPFPPGPPHPAMPNNMMPQHMRHWQGPGPSRMRGRGYRRGRGSSSHLGNNRNQGQVEELAKEKAERLIKQEKELKDKQRRLSKDQESFKREMKKEREEVCRQWQQLRDEIVRMEEMHNIQKGRIKLDVGGHVFTTSKLTLTREADSMLAAMFSGRHELVKEEDGCVFIDRDGTHFRYVLNYLRDGGVAMDCLPRDRQILKELKKEATFYQLHGLMQQIEKYLY</sequence>
<dbReference type="PANTHER" id="PTHR11145:SF8">
    <property type="entry name" value="RE57120P"/>
    <property type="match status" value="1"/>
</dbReference>
<protein>
    <submittedName>
        <fullName evidence="3">BACD3-like protein</fullName>
    </submittedName>
</protein>
<evidence type="ECO:0000259" key="2">
    <source>
        <dbReference type="SMART" id="SM00225"/>
    </source>
</evidence>
<dbReference type="EMBL" id="CP111017">
    <property type="protein sequence ID" value="WAR06776.1"/>
    <property type="molecule type" value="Genomic_DNA"/>
</dbReference>